<dbReference type="GO" id="GO:0016831">
    <property type="term" value="F:carboxy-lyase activity"/>
    <property type="evidence" value="ECO:0007669"/>
    <property type="project" value="UniProtKB-KW"/>
</dbReference>
<dbReference type="InterPro" id="IPR032465">
    <property type="entry name" value="ACMSD"/>
</dbReference>
<dbReference type="AlphaFoldDB" id="A0AA39CFZ5"/>
<dbReference type="InterPro" id="IPR006680">
    <property type="entry name" value="Amidohydro-rel"/>
</dbReference>
<dbReference type="GO" id="GO:0016787">
    <property type="term" value="F:hydrolase activity"/>
    <property type="evidence" value="ECO:0007669"/>
    <property type="project" value="InterPro"/>
</dbReference>
<accession>A0AA39CFZ5</accession>
<keyword evidence="1 3" id="KW-0210">Decarboxylase</keyword>
<dbReference type="Gene3D" id="3.20.20.140">
    <property type="entry name" value="Metal-dependent hydrolases"/>
    <property type="match status" value="1"/>
</dbReference>
<evidence type="ECO:0000313" key="6">
    <source>
        <dbReference type="Proteomes" id="UP001172673"/>
    </source>
</evidence>
<dbReference type="GO" id="GO:0005737">
    <property type="term" value="C:cytoplasm"/>
    <property type="evidence" value="ECO:0007669"/>
    <property type="project" value="TreeGrafter"/>
</dbReference>
<evidence type="ECO:0000313" key="5">
    <source>
        <dbReference type="EMBL" id="KAJ9606730.1"/>
    </source>
</evidence>
<dbReference type="SUPFAM" id="SSF51556">
    <property type="entry name" value="Metallo-dependent hydrolases"/>
    <property type="match status" value="1"/>
</dbReference>
<comment type="similarity">
    <text evidence="3">Belongs to the metallo-dependent hydrolases superfamily.</text>
</comment>
<evidence type="ECO:0000256" key="1">
    <source>
        <dbReference type="ARBA" id="ARBA00022793"/>
    </source>
</evidence>
<evidence type="ECO:0000256" key="3">
    <source>
        <dbReference type="RuleBase" id="RU366045"/>
    </source>
</evidence>
<name>A0AA39CFZ5_9EURO</name>
<dbReference type="EMBL" id="JAPDRK010000013">
    <property type="protein sequence ID" value="KAJ9606730.1"/>
    <property type="molecule type" value="Genomic_DNA"/>
</dbReference>
<dbReference type="Proteomes" id="UP001172673">
    <property type="component" value="Unassembled WGS sequence"/>
</dbReference>
<organism evidence="5 6">
    <name type="scientific">Cladophialophora chaetospira</name>
    <dbReference type="NCBI Taxonomy" id="386627"/>
    <lineage>
        <taxon>Eukaryota</taxon>
        <taxon>Fungi</taxon>
        <taxon>Dikarya</taxon>
        <taxon>Ascomycota</taxon>
        <taxon>Pezizomycotina</taxon>
        <taxon>Eurotiomycetes</taxon>
        <taxon>Chaetothyriomycetidae</taxon>
        <taxon>Chaetothyriales</taxon>
        <taxon>Herpotrichiellaceae</taxon>
        <taxon>Cladophialophora</taxon>
    </lineage>
</organism>
<dbReference type="Pfam" id="PF04909">
    <property type="entry name" value="Amidohydro_2"/>
    <property type="match status" value="1"/>
</dbReference>
<gene>
    <name evidence="5" type="ORF">H2200_008739</name>
</gene>
<evidence type="ECO:0000256" key="2">
    <source>
        <dbReference type="ARBA" id="ARBA00023239"/>
    </source>
</evidence>
<keyword evidence="2 3" id="KW-0456">Lyase</keyword>
<dbReference type="GO" id="GO:0019748">
    <property type="term" value="P:secondary metabolic process"/>
    <property type="evidence" value="ECO:0007669"/>
    <property type="project" value="TreeGrafter"/>
</dbReference>
<dbReference type="PANTHER" id="PTHR21240">
    <property type="entry name" value="2-AMINO-3-CARBOXYLMUCONATE-6-SEMIALDEHYDE DECARBOXYLASE"/>
    <property type="match status" value="1"/>
</dbReference>
<protein>
    <recommendedName>
        <fullName evidence="4">Amidohydrolase-related domain-containing protein</fullName>
    </recommendedName>
</protein>
<feature type="domain" description="Amidohydrolase-related" evidence="4">
    <location>
        <begin position="17"/>
        <end position="331"/>
    </location>
</feature>
<keyword evidence="6" id="KW-1185">Reference proteome</keyword>
<dbReference type="InterPro" id="IPR032466">
    <property type="entry name" value="Metal_Hydrolase"/>
</dbReference>
<sequence>MPNQPARSTAFEGPGRIDVHHHCFPGTLKELQSEFEHNSYNLNYTPFPQGPGEHLKYMDSVGIQTAVVTPSIKREWHEQLSPAAFEDFCKRSLKAQLQYVAYNPLRFGCFAILPLPHVEESINFIRYAVSLETPPDGFAAATAMGKIYLGDPVLEPVWQELDQHGMMVFIHPSDTAMPPNLDFGPFVEEFPFDTCRAITSVIHSGILQRALRVRFLFSHNGGAFPYLADRIGAQHLDNVITKTNSGKTLREVLSTSNIYFDTSISSPMQYPLIRDLQIPVEHLLYATDYPYTMRFDNKTYLAGYDAPKQSGVFTDADMEKILYQNSLEVFPRLAKLYAEYL</sequence>
<comment type="caution">
    <text evidence="5">The sequence shown here is derived from an EMBL/GenBank/DDBJ whole genome shotgun (WGS) entry which is preliminary data.</text>
</comment>
<dbReference type="PANTHER" id="PTHR21240:SF28">
    <property type="entry name" value="ISO-OROTATE DECARBOXYLASE (EUROFUNG)"/>
    <property type="match status" value="1"/>
</dbReference>
<evidence type="ECO:0000259" key="4">
    <source>
        <dbReference type="Pfam" id="PF04909"/>
    </source>
</evidence>
<proteinExistence type="inferred from homology"/>
<reference evidence="5" key="1">
    <citation type="submission" date="2022-10" db="EMBL/GenBank/DDBJ databases">
        <title>Culturing micro-colonial fungi from biological soil crusts in the Mojave desert and describing Neophaeococcomyces mojavensis, and introducing the new genera and species Taxawa tesnikishii.</title>
        <authorList>
            <person name="Kurbessoian T."/>
            <person name="Stajich J.E."/>
        </authorList>
    </citation>
    <scope>NUCLEOTIDE SEQUENCE</scope>
    <source>
        <strain evidence="5">TK_41</strain>
    </source>
</reference>